<evidence type="ECO:0000313" key="4">
    <source>
        <dbReference type="EMBL" id="HIW98692.1"/>
    </source>
</evidence>
<feature type="compositionally biased region" description="Low complexity" evidence="1">
    <location>
        <begin position="598"/>
        <end position="614"/>
    </location>
</feature>
<feature type="compositionally biased region" description="Gly residues" evidence="1">
    <location>
        <begin position="615"/>
        <end position="627"/>
    </location>
</feature>
<comment type="caution">
    <text evidence="4">The sequence shown here is derived from an EMBL/GenBank/DDBJ whole genome shotgun (WGS) entry which is preliminary data.</text>
</comment>
<dbReference type="EMBL" id="DXGD01000035">
    <property type="protein sequence ID" value="HIW98692.1"/>
    <property type="molecule type" value="Genomic_DNA"/>
</dbReference>
<feature type="transmembrane region" description="Helical" evidence="2">
    <location>
        <begin position="544"/>
        <end position="567"/>
    </location>
</feature>
<evidence type="ECO:0000313" key="5">
    <source>
        <dbReference type="Proteomes" id="UP000824151"/>
    </source>
</evidence>
<feature type="compositionally biased region" description="Low complexity" evidence="1">
    <location>
        <begin position="628"/>
        <end position="637"/>
    </location>
</feature>
<dbReference type="Proteomes" id="UP000824151">
    <property type="component" value="Unassembled WGS sequence"/>
</dbReference>
<dbReference type="AlphaFoldDB" id="A0A9D1UR70"/>
<name>A0A9D1UR70_9MICC</name>
<feature type="non-terminal residue" evidence="4">
    <location>
        <position position="637"/>
    </location>
</feature>
<evidence type="ECO:0000256" key="1">
    <source>
        <dbReference type="SAM" id="MobiDB-lite"/>
    </source>
</evidence>
<keyword evidence="2" id="KW-0472">Membrane</keyword>
<keyword evidence="3" id="KW-0732">Signal</keyword>
<keyword evidence="2" id="KW-0812">Transmembrane</keyword>
<reference evidence="4" key="1">
    <citation type="journal article" date="2021" name="PeerJ">
        <title>Extensive microbial diversity within the chicken gut microbiome revealed by metagenomics and culture.</title>
        <authorList>
            <person name="Gilroy R."/>
            <person name="Ravi A."/>
            <person name="Getino M."/>
            <person name="Pursley I."/>
            <person name="Horton D.L."/>
            <person name="Alikhan N.F."/>
            <person name="Baker D."/>
            <person name="Gharbi K."/>
            <person name="Hall N."/>
            <person name="Watson M."/>
            <person name="Adriaenssens E.M."/>
            <person name="Foster-Nyarko E."/>
            <person name="Jarju S."/>
            <person name="Secka A."/>
            <person name="Antonio M."/>
            <person name="Oren A."/>
            <person name="Chaudhuri R.R."/>
            <person name="La Ragione R."/>
            <person name="Hildebrand F."/>
            <person name="Pallen M.J."/>
        </authorList>
    </citation>
    <scope>NUCLEOTIDE SEQUENCE</scope>
    <source>
        <strain evidence="4">ChiHejej3B27-3195</strain>
    </source>
</reference>
<evidence type="ECO:0000256" key="3">
    <source>
        <dbReference type="SAM" id="SignalP"/>
    </source>
</evidence>
<feature type="signal peptide" evidence="3">
    <location>
        <begin position="1"/>
        <end position="24"/>
    </location>
</feature>
<sequence length="637" mass="66903">MRARTRASLAAVALLTLVVSGCGAAVDTELSLESEEEGSRTMVAILDEEDIEQEDLDIDDIDDALSDNVPDALTYDGMETGDDGARATFVLNFESMDDYESKVQDLLDAGEVDLVPTIDVSVTDNPLVEGLSVDENFTSADLLQWIPEALVSDGAIDEELESLVFAGDGESEVSFDDETYPSSSIAIWIDDVQDNGFDGVIVRNTIAEDSSISTEIVFGSAGTMSQTQRGLVDDYFSEATPEGAEVSEDVEDDWYSGGRTMTFTSASPEELTENLATALGSESNEISFAEEPSSEDPTLFEITYEGTLDDSSVASPSASSIEHEVTVPDGWTVAEGQGSSPSESDEDGETMVAVDGEDFSVTFERSVPLESIDSTTEISLGGGLTHTFEFRASEDSVEEVGDAFEELLTPPEDTGTLDTSEDDGSTVYTVTFEADDDAELQEQLEAYVPGSTVSVSLPEGFSFWPEYAVSVEVPVTESLLQGDPEGDFTESVTLPMLNSFEEDTVAGSGATVDGRTLSMVSNADSDADDEASSALSADAKGPTIGSLITIGVLTFVVIAVILLVIIFRKRLVALFRSAGQGSEQAWDDRQHSEAADPMYAAAPGGAGYAQNAGAGQPGPYGPAGGPGPASAGPAGAG</sequence>
<accession>A0A9D1UR70</accession>
<evidence type="ECO:0000256" key="2">
    <source>
        <dbReference type="SAM" id="Phobius"/>
    </source>
</evidence>
<gene>
    <name evidence="4" type="ORF">H9871_00960</name>
</gene>
<dbReference type="PROSITE" id="PS51257">
    <property type="entry name" value="PROKAR_LIPOPROTEIN"/>
    <property type="match status" value="1"/>
</dbReference>
<keyword evidence="2" id="KW-1133">Transmembrane helix</keyword>
<feature type="chain" id="PRO_5039291302" evidence="3">
    <location>
        <begin position="25"/>
        <end position="637"/>
    </location>
</feature>
<proteinExistence type="predicted"/>
<organism evidence="4 5">
    <name type="scientific">Candidatus Nesterenkonia stercoripullorum</name>
    <dbReference type="NCBI Taxonomy" id="2838701"/>
    <lineage>
        <taxon>Bacteria</taxon>
        <taxon>Bacillati</taxon>
        <taxon>Actinomycetota</taxon>
        <taxon>Actinomycetes</taxon>
        <taxon>Micrococcales</taxon>
        <taxon>Micrococcaceae</taxon>
        <taxon>Nesterenkonia</taxon>
    </lineage>
</organism>
<feature type="region of interest" description="Disordered" evidence="1">
    <location>
        <begin position="598"/>
        <end position="637"/>
    </location>
</feature>
<protein>
    <submittedName>
        <fullName evidence="4">Uncharacterized protein</fullName>
    </submittedName>
</protein>
<reference evidence="4" key="2">
    <citation type="submission" date="2021-04" db="EMBL/GenBank/DDBJ databases">
        <authorList>
            <person name="Gilroy R."/>
        </authorList>
    </citation>
    <scope>NUCLEOTIDE SEQUENCE</scope>
    <source>
        <strain evidence="4">ChiHejej3B27-3195</strain>
    </source>
</reference>